<proteinExistence type="predicted"/>
<dbReference type="EMBL" id="QDFR01000001">
    <property type="protein sequence ID" value="PVE56478.1"/>
    <property type="molecule type" value="Genomic_DNA"/>
</dbReference>
<dbReference type="RefSeq" id="WP_116493772.1">
    <property type="nucleotide sequence ID" value="NZ_QDFR01000001.1"/>
</dbReference>
<evidence type="ECO:0000313" key="2">
    <source>
        <dbReference type="Proteomes" id="UP000244335"/>
    </source>
</evidence>
<organism evidence="1 2">
    <name type="scientific">Rhizobium rhizogenes</name>
    <name type="common">Agrobacterium rhizogenes</name>
    <dbReference type="NCBI Taxonomy" id="359"/>
    <lineage>
        <taxon>Bacteria</taxon>
        <taxon>Pseudomonadati</taxon>
        <taxon>Pseudomonadota</taxon>
        <taxon>Alphaproteobacteria</taxon>
        <taxon>Hyphomicrobiales</taxon>
        <taxon>Rhizobiaceae</taxon>
        <taxon>Rhizobium/Agrobacterium group</taxon>
        <taxon>Rhizobium</taxon>
    </lineage>
</organism>
<sequence length="132" mass="15217">MEQLGFPPSISALVKECERFCEKECCGPNAFSFSPFNMIYHLTKYGEDISWTDIDSLQEQLSDFAEMVRSSYMPSEKLEVLEINAILTVDQLVCLVEEIGFGLIQAHAIYAPYRDEIEDREWEFSRMLRATA</sequence>
<protein>
    <submittedName>
        <fullName evidence="1">Uncharacterized protein</fullName>
    </submittedName>
</protein>
<dbReference type="InterPro" id="IPR046294">
    <property type="entry name" value="DUF6331"/>
</dbReference>
<name>A0AA92C5S2_RHIRH</name>
<dbReference type="Proteomes" id="UP000244335">
    <property type="component" value="Unassembled WGS sequence"/>
</dbReference>
<gene>
    <name evidence="1" type="ORF">DC430_01420</name>
</gene>
<comment type="caution">
    <text evidence="1">The sequence shown here is derived from an EMBL/GenBank/DDBJ whole genome shotgun (WGS) entry which is preliminary data.</text>
</comment>
<dbReference type="AlphaFoldDB" id="A0AA92C5S2"/>
<dbReference type="Pfam" id="PF19856">
    <property type="entry name" value="DUF6331"/>
    <property type="match status" value="1"/>
</dbReference>
<reference evidence="1 2" key="1">
    <citation type="submission" date="2018-04" db="EMBL/GenBank/DDBJ databases">
        <authorList>
            <person name="Hagen T."/>
        </authorList>
    </citation>
    <scope>NUCLEOTIDE SEQUENCE [LARGE SCALE GENOMIC DNA]</scope>
    <source>
        <strain evidence="1 2">TPD7009</strain>
    </source>
</reference>
<accession>A0AA92C5S2</accession>
<evidence type="ECO:0000313" key="1">
    <source>
        <dbReference type="EMBL" id="PVE56478.1"/>
    </source>
</evidence>